<name>A0ABN4WQR3_9HYPH</name>
<sequence length="132" mass="14767">MSHLWHNPHATTAFSLDPSGKGQQRMTDETHLAFIRKLPSLVSGGQGCEACHVRYGDPRHKKAKTAKGRKPDDAWTVPMLPEEHRLQHSGNEKAFWDHIGIDPLEVAHQLYAVSGDVKAGREIIMNARRATK</sequence>
<proteinExistence type="predicted"/>
<organism evidence="2 3">
    <name type="scientific">Roseibium algicola</name>
    <dbReference type="NCBI Taxonomy" id="2857014"/>
    <lineage>
        <taxon>Bacteria</taxon>
        <taxon>Pseudomonadati</taxon>
        <taxon>Pseudomonadota</taxon>
        <taxon>Alphaproteobacteria</taxon>
        <taxon>Hyphomicrobiales</taxon>
        <taxon>Stappiaceae</taxon>
        <taxon>Roseibium</taxon>
    </lineage>
</organism>
<evidence type="ECO:0000256" key="1">
    <source>
        <dbReference type="SAM" id="MobiDB-lite"/>
    </source>
</evidence>
<gene>
    <name evidence="2" type="ORF">B0E33_01605</name>
</gene>
<evidence type="ECO:0008006" key="4">
    <source>
        <dbReference type="Google" id="ProtNLM"/>
    </source>
</evidence>
<dbReference type="Proteomes" id="UP000188174">
    <property type="component" value="Chromosome"/>
</dbReference>
<feature type="region of interest" description="Disordered" evidence="1">
    <location>
        <begin position="1"/>
        <end position="26"/>
    </location>
</feature>
<protein>
    <recommendedName>
        <fullName evidence="4">Cytochrome c domain-containing protein</fullName>
    </recommendedName>
</protein>
<accession>A0ABN4WQR3</accession>
<evidence type="ECO:0000313" key="2">
    <source>
        <dbReference type="EMBL" id="AQQ02448.1"/>
    </source>
</evidence>
<dbReference type="EMBL" id="CP019630">
    <property type="protein sequence ID" value="AQQ02448.1"/>
    <property type="molecule type" value="Genomic_DNA"/>
</dbReference>
<evidence type="ECO:0000313" key="3">
    <source>
        <dbReference type="Proteomes" id="UP000188174"/>
    </source>
</evidence>
<dbReference type="RefSeq" id="WP_077290238.1">
    <property type="nucleotide sequence ID" value="NZ_CP019630.1"/>
</dbReference>
<keyword evidence="3" id="KW-1185">Reference proteome</keyword>
<reference evidence="2 3" key="1">
    <citation type="submission" date="2017-02" db="EMBL/GenBank/DDBJ databases">
        <authorList>
            <person name="Jeong S."/>
        </authorList>
    </citation>
    <scope>NUCLEOTIDE SEQUENCE [LARGE SCALE GENOMIC DNA]</scope>
    <source>
        <strain evidence="2 3">RMAR6-6</strain>
    </source>
</reference>